<reference evidence="1" key="1">
    <citation type="submission" date="2021-06" db="EMBL/GenBank/DDBJ databases">
        <authorList>
            <person name="Kallberg Y."/>
            <person name="Tangrot J."/>
            <person name="Rosling A."/>
        </authorList>
    </citation>
    <scope>NUCLEOTIDE SEQUENCE</scope>
    <source>
        <strain evidence="1">FL130A</strain>
    </source>
</reference>
<organism evidence="1 2">
    <name type="scientific">Ambispora leptoticha</name>
    <dbReference type="NCBI Taxonomy" id="144679"/>
    <lineage>
        <taxon>Eukaryota</taxon>
        <taxon>Fungi</taxon>
        <taxon>Fungi incertae sedis</taxon>
        <taxon>Mucoromycota</taxon>
        <taxon>Glomeromycotina</taxon>
        <taxon>Glomeromycetes</taxon>
        <taxon>Archaeosporales</taxon>
        <taxon>Ambisporaceae</taxon>
        <taxon>Ambispora</taxon>
    </lineage>
</organism>
<keyword evidence="2" id="KW-1185">Reference proteome</keyword>
<evidence type="ECO:0000313" key="2">
    <source>
        <dbReference type="Proteomes" id="UP000789508"/>
    </source>
</evidence>
<sequence length="99" mass="11304">MNADESSSNVDNLSEIMEEDNVSLLSEKENELITESSTTIQHLVQDMEADDIIENDILNLDEENKEPSPPPIFIMEVNNILKILITFYKQTETVFSNDK</sequence>
<dbReference type="AlphaFoldDB" id="A0A9N9DWM7"/>
<dbReference type="EMBL" id="CAJVPS010010115">
    <property type="protein sequence ID" value="CAG8655550.1"/>
    <property type="molecule type" value="Genomic_DNA"/>
</dbReference>
<gene>
    <name evidence="1" type="ORF">ALEPTO_LOCUS10155</name>
</gene>
<evidence type="ECO:0000313" key="1">
    <source>
        <dbReference type="EMBL" id="CAG8655550.1"/>
    </source>
</evidence>
<feature type="non-terminal residue" evidence="1">
    <location>
        <position position="99"/>
    </location>
</feature>
<name>A0A9N9DWM7_9GLOM</name>
<protein>
    <submittedName>
        <fullName evidence="1">1481_t:CDS:1</fullName>
    </submittedName>
</protein>
<proteinExistence type="predicted"/>
<comment type="caution">
    <text evidence="1">The sequence shown here is derived from an EMBL/GenBank/DDBJ whole genome shotgun (WGS) entry which is preliminary data.</text>
</comment>
<accession>A0A9N9DWM7</accession>
<dbReference type="Proteomes" id="UP000789508">
    <property type="component" value="Unassembled WGS sequence"/>
</dbReference>